<keyword evidence="1" id="KW-1133">Transmembrane helix</keyword>
<gene>
    <name evidence="2" type="ORF">F8377_04560</name>
</gene>
<dbReference type="RefSeq" id="WP_151844114.1">
    <property type="nucleotide sequence ID" value="NZ_WBZJ01000001.1"/>
</dbReference>
<accession>A0ABQ6VGG4</accession>
<evidence type="ECO:0000256" key="1">
    <source>
        <dbReference type="SAM" id="Phobius"/>
    </source>
</evidence>
<evidence type="ECO:0000313" key="2">
    <source>
        <dbReference type="EMBL" id="KAB3523408.1"/>
    </source>
</evidence>
<feature type="transmembrane region" description="Helical" evidence="1">
    <location>
        <begin position="50"/>
        <end position="69"/>
    </location>
</feature>
<keyword evidence="1" id="KW-0812">Transmembrane</keyword>
<keyword evidence="1" id="KW-0472">Membrane</keyword>
<proteinExistence type="predicted"/>
<reference evidence="2 3" key="1">
    <citation type="submission" date="2019-10" db="EMBL/GenBank/DDBJ databases">
        <title>Corynebacterium sp novel species isolated from the respiratory tract of Marmot.</title>
        <authorList>
            <person name="Zhang G."/>
        </authorList>
    </citation>
    <scope>NUCLEOTIDE SEQUENCE [LARGE SCALE GENOMIC DNA]</scope>
    <source>
        <strain evidence="2 3">336</strain>
    </source>
</reference>
<evidence type="ECO:0000313" key="3">
    <source>
        <dbReference type="Proteomes" id="UP000436181"/>
    </source>
</evidence>
<organism evidence="2 3">
    <name type="scientific">Corynebacterium zhongnanshanii</name>
    <dbReference type="NCBI Taxonomy" id="2768834"/>
    <lineage>
        <taxon>Bacteria</taxon>
        <taxon>Bacillati</taxon>
        <taxon>Actinomycetota</taxon>
        <taxon>Actinomycetes</taxon>
        <taxon>Mycobacteriales</taxon>
        <taxon>Corynebacteriaceae</taxon>
        <taxon>Corynebacterium</taxon>
    </lineage>
</organism>
<comment type="caution">
    <text evidence="2">The sequence shown here is derived from an EMBL/GenBank/DDBJ whole genome shotgun (WGS) entry which is preliminary data.</text>
</comment>
<name>A0ABQ6VGG4_9CORY</name>
<protein>
    <submittedName>
        <fullName evidence="2">DUF3093 domain-containing protein</fullName>
    </submittedName>
</protein>
<keyword evidence="3" id="KW-1185">Reference proteome</keyword>
<sequence>MAQDESVSPSPSRAQQILYSERQPVPFTWWLGATGVVALISYQAQMQREIWAAIACAVVFGALALWLLLKFSRTTISVVRESDGEIWLHAGDAQLPASVVSRSLVIPPTAKQAAMGRQLDPAAFVVHKPWIPTMAMFVLDDADDPTPYWLISTKEPQALVDALGRPVY</sequence>
<dbReference type="Proteomes" id="UP000436181">
    <property type="component" value="Unassembled WGS sequence"/>
</dbReference>
<dbReference type="Pfam" id="PF11292">
    <property type="entry name" value="DUF3093"/>
    <property type="match status" value="1"/>
</dbReference>
<dbReference type="EMBL" id="WBZJ01000001">
    <property type="protein sequence ID" value="KAB3523408.1"/>
    <property type="molecule type" value="Genomic_DNA"/>
</dbReference>
<dbReference type="InterPro" id="IPR021443">
    <property type="entry name" value="DUF3093"/>
</dbReference>